<dbReference type="Proteomes" id="UP000011728">
    <property type="component" value="Chromosome"/>
</dbReference>
<dbReference type="EMBL" id="CP004121">
    <property type="protein sequence ID" value="AGF59165.1"/>
    <property type="molecule type" value="Genomic_DNA"/>
</dbReference>
<accession>M1M0R8</accession>
<feature type="transmembrane region" description="Helical" evidence="1">
    <location>
        <begin position="405"/>
        <end position="422"/>
    </location>
</feature>
<evidence type="ECO:0008006" key="4">
    <source>
        <dbReference type="Google" id="ProtNLM"/>
    </source>
</evidence>
<dbReference type="HOGENOM" id="CLU_443272_0_0_9"/>
<feature type="transmembrane region" description="Helical" evidence="1">
    <location>
        <begin position="254"/>
        <end position="274"/>
    </location>
</feature>
<feature type="transmembrane region" description="Helical" evidence="1">
    <location>
        <begin position="328"/>
        <end position="345"/>
    </location>
</feature>
<keyword evidence="1" id="KW-0472">Membrane</keyword>
<feature type="transmembrane region" description="Helical" evidence="1">
    <location>
        <begin position="17"/>
        <end position="36"/>
    </location>
</feature>
<keyword evidence="1" id="KW-1133">Transmembrane helix</keyword>
<feature type="transmembrane region" description="Helical" evidence="1">
    <location>
        <begin position="223"/>
        <end position="242"/>
    </location>
</feature>
<dbReference type="eggNOG" id="ENOG5032U6P">
    <property type="taxonomic scope" value="Bacteria"/>
</dbReference>
<gene>
    <name evidence="2" type="ORF">Cspa_c54200</name>
</gene>
<keyword evidence="1" id="KW-0812">Transmembrane</keyword>
<feature type="transmembrane region" description="Helical" evidence="1">
    <location>
        <begin position="428"/>
        <end position="446"/>
    </location>
</feature>
<feature type="transmembrane region" description="Helical" evidence="1">
    <location>
        <begin position="200"/>
        <end position="216"/>
    </location>
</feature>
<evidence type="ECO:0000313" key="3">
    <source>
        <dbReference type="Proteomes" id="UP000011728"/>
    </source>
</evidence>
<evidence type="ECO:0000313" key="2">
    <source>
        <dbReference type="EMBL" id="AGF59165.1"/>
    </source>
</evidence>
<dbReference type="KEGG" id="csr:Cspa_c54200"/>
<dbReference type="PATRIC" id="fig|931276.5.peg.5475"/>
<feature type="transmembrane region" description="Helical" evidence="1">
    <location>
        <begin position="458"/>
        <end position="480"/>
    </location>
</feature>
<reference evidence="2 3" key="1">
    <citation type="submission" date="2013-02" db="EMBL/GenBank/DDBJ databases">
        <title>Genome sequence of Clostridium saccharoperbutylacetonicum N1-4(HMT).</title>
        <authorList>
            <person name="Poehlein A."/>
            <person name="Daniel R."/>
        </authorList>
    </citation>
    <scope>NUCLEOTIDE SEQUENCE [LARGE SCALE GENOMIC DNA]</scope>
    <source>
        <strain evidence="3">N1-4(HMT)</strain>
    </source>
</reference>
<proteinExistence type="predicted"/>
<feature type="transmembrane region" description="Helical" evidence="1">
    <location>
        <begin position="127"/>
        <end position="145"/>
    </location>
</feature>
<protein>
    <recommendedName>
        <fullName evidence="4">Glycosyltransferase RgtA/B/C/D-like domain-containing protein</fullName>
    </recommendedName>
</protein>
<dbReference type="AlphaFoldDB" id="M1M0R8"/>
<organism evidence="2 3">
    <name type="scientific">Clostridium saccharoperbutylacetonicum N1-4(HMT)</name>
    <dbReference type="NCBI Taxonomy" id="931276"/>
    <lineage>
        <taxon>Bacteria</taxon>
        <taxon>Bacillati</taxon>
        <taxon>Bacillota</taxon>
        <taxon>Clostridia</taxon>
        <taxon>Eubacteriales</taxon>
        <taxon>Clostridiaceae</taxon>
        <taxon>Clostridium</taxon>
    </lineage>
</organism>
<sequence>MKISKVREKFTAFLKEYKYVIIPCSISFIILMIYCIEKNNTEFYGDSGYYWSLSESFYSDGKFSFTQFYPQSIRGYFYPFILFVVRKIGGAIFRSQYIGLWILSSMSFSIILTILINFFVKKNAISIKRLIISSVVFSLFIVYFYKGMLIYPLSDHISIMLLIASIFFAIEKFKNNTLNIIKYPLVGMLLYGCYNTRPSYLISIIIFILVFILFNIKEKWKLVCNIIFIILGIIFVAWPQMVINNIYLETYSPLIIFSLGGAKSLNLLQLYLGLKCNSYKTMIAPLYDYPEIPGLTSINKTGAAIIQVENITPETISYLGIIKIILKYPFEMIGIYFTHLINILFVFDEEGYVKDMTRNLSLNFFISYVILYLNSLFLSVYDVKENSARNINNNMLSRLKAIDKKYIYFLCPSISTVLIILGQIESRYFIYIHIIMYFIIAFVIDYSKIWGLLKKHFIKITLSFFIFMCICSSIVSYNLASYPQEVTFALNPYAINTRNQIKEQEKQNATPYIPKAEANNNGYCPPTFSFITKTGGEGKISFSVTFDKDITAANSLNIFVDGELKESINNIEKKTYDFRLNVDQNKICGVKVQSTYYFNDDSNRQASFILNNIDIK</sequence>
<evidence type="ECO:0000256" key="1">
    <source>
        <dbReference type="SAM" id="Phobius"/>
    </source>
</evidence>
<keyword evidence="3" id="KW-1185">Reference proteome</keyword>
<feature type="transmembrane region" description="Helical" evidence="1">
    <location>
        <begin position="365"/>
        <end position="384"/>
    </location>
</feature>
<feature type="transmembrane region" description="Helical" evidence="1">
    <location>
        <begin position="99"/>
        <end position="120"/>
    </location>
</feature>
<dbReference type="RefSeq" id="WP_015395472.1">
    <property type="nucleotide sequence ID" value="NC_020291.1"/>
</dbReference>
<name>M1M0R8_9CLOT</name>